<dbReference type="Gene3D" id="3.40.430.10">
    <property type="entry name" value="Dihydrofolate Reductase, subunit A"/>
    <property type="match status" value="1"/>
</dbReference>
<evidence type="ECO:0000256" key="2">
    <source>
        <dbReference type="ARBA" id="ARBA00012856"/>
    </source>
</evidence>
<proteinExistence type="predicted"/>
<dbReference type="GO" id="GO:0006730">
    <property type="term" value="P:one-carbon metabolic process"/>
    <property type="evidence" value="ECO:0007669"/>
    <property type="project" value="UniProtKB-KW"/>
</dbReference>
<name>A0A644TSU2_9ZZZZ</name>
<comment type="caution">
    <text evidence="7">The sequence shown here is derived from an EMBL/GenBank/DDBJ whole genome shotgun (WGS) entry which is preliminary data.</text>
</comment>
<accession>A0A644TSU2</accession>
<organism evidence="7">
    <name type="scientific">bioreactor metagenome</name>
    <dbReference type="NCBI Taxonomy" id="1076179"/>
    <lineage>
        <taxon>unclassified sequences</taxon>
        <taxon>metagenomes</taxon>
        <taxon>ecological metagenomes</taxon>
    </lineage>
</organism>
<dbReference type="GO" id="GO:0050661">
    <property type="term" value="F:NADP binding"/>
    <property type="evidence" value="ECO:0007669"/>
    <property type="project" value="InterPro"/>
</dbReference>
<dbReference type="GO" id="GO:0004146">
    <property type="term" value="F:dihydrofolate reductase activity"/>
    <property type="evidence" value="ECO:0007669"/>
    <property type="project" value="UniProtKB-EC"/>
</dbReference>
<evidence type="ECO:0000256" key="3">
    <source>
        <dbReference type="ARBA" id="ARBA00022563"/>
    </source>
</evidence>
<sequence>MLNIIVAIAANNAIGKDNKLLWHLSEDLKYFKKTTLGSPIIMGRKTWESLPFKPLPKRENIVISTNKDYKPEGATLVHSTEEAVEYCSNLEKCFIIGGETIYKALMPFCDKLYITKVYKDFEADTFFPEIEEDKWALESESEMQKDEPSGLEFQFLVYTRK</sequence>
<protein>
    <recommendedName>
        <fullName evidence="2">dihydrofolate reductase</fullName>
        <ecNumber evidence="2">1.5.1.3</ecNumber>
    </recommendedName>
</protein>
<dbReference type="Pfam" id="PF00186">
    <property type="entry name" value="DHFR_1"/>
    <property type="match status" value="1"/>
</dbReference>
<evidence type="ECO:0000313" key="7">
    <source>
        <dbReference type="EMBL" id="MPL70043.1"/>
    </source>
</evidence>
<comment type="pathway">
    <text evidence="1">Cofactor biosynthesis; tetrahydrofolate biosynthesis; 5,6,7,8-tetrahydrofolate from 7,8-dihydrofolate: step 1/1.</text>
</comment>
<dbReference type="GO" id="GO:0046654">
    <property type="term" value="P:tetrahydrofolate biosynthetic process"/>
    <property type="evidence" value="ECO:0007669"/>
    <property type="project" value="InterPro"/>
</dbReference>
<dbReference type="PRINTS" id="PR00070">
    <property type="entry name" value="DHFR"/>
</dbReference>
<dbReference type="InterPro" id="IPR012259">
    <property type="entry name" value="DHFR"/>
</dbReference>
<feature type="domain" description="DHFR" evidence="6">
    <location>
        <begin position="1"/>
        <end position="160"/>
    </location>
</feature>
<dbReference type="CDD" id="cd00209">
    <property type="entry name" value="DHFR"/>
    <property type="match status" value="1"/>
</dbReference>
<keyword evidence="3" id="KW-0554">One-carbon metabolism</keyword>
<dbReference type="AlphaFoldDB" id="A0A644TSU2"/>
<dbReference type="PANTHER" id="PTHR48069">
    <property type="entry name" value="DIHYDROFOLATE REDUCTASE"/>
    <property type="match status" value="1"/>
</dbReference>
<evidence type="ECO:0000256" key="1">
    <source>
        <dbReference type="ARBA" id="ARBA00004903"/>
    </source>
</evidence>
<gene>
    <name evidence="7" type="primary">dfrA_1</name>
    <name evidence="7" type="ORF">SDC9_15794</name>
</gene>
<dbReference type="EMBL" id="VSSQ01000050">
    <property type="protein sequence ID" value="MPL70043.1"/>
    <property type="molecule type" value="Genomic_DNA"/>
</dbReference>
<dbReference type="InterPro" id="IPR024072">
    <property type="entry name" value="DHFR-like_dom_sf"/>
</dbReference>
<dbReference type="GO" id="GO:0043168">
    <property type="term" value="F:anion binding"/>
    <property type="evidence" value="ECO:0007669"/>
    <property type="project" value="UniProtKB-ARBA"/>
</dbReference>
<keyword evidence="4" id="KW-0521">NADP</keyword>
<dbReference type="SUPFAM" id="SSF53597">
    <property type="entry name" value="Dihydrofolate reductase-like"/>
    <property type="match status" value="1"/>
</dbReference>
<dbReference type="PROSITE" id="PS51330">
    <property type="entry name" value="DHFR_2"/>
    <property type="match status" value="1"/>
</dbReference>
<reference evidence="7" key="1">
    <citation type="submission" date="2019-08" db="EMBL/GenBank/DDBJ databases">
        <authorList>
            <person name="Kucharzyk K."/>
            <person name="Murdoch R.W."/>
            <person name="Higgins S."/>
            <person name="Loffler F."/>
        </authorList>
    </citation>
    <scope>NUCLEOTIDE SEQUENCE</scope>
</reference>
<dbReference type="PIRSF" id="PIRSF000194">
    <property type="entry name" value="DHFR"/>
    <property type="match status" value="1"/>
</dbReference>
<keyword evidence="5 7" id="KW-0560">Oxidoreductase</keyword>
<dbReference type="FunFam" id="3.40.430.10:FF:000001">
    <property type="entry name" value="Dihydrofolate reductase"/>
    <property type="match status" value="1"/>
</dbReference>
<evidence type="ECO:0000256" key="4">
    <source>
        <dbReference type="ARBA" id="ARBA00022857"/>
    </source>
</evidence>
<evidence type="ECO:0000256" key="5">
    <source>
        <dbReference type="ARBA" id="ARBA00023002"/>
    </source>
</evidence>
<dbReference type="GO" id="GO:0046452">
    <property type="term" value="P:dihydrofolate metabolic process"/>
    <property type="evidence" value="ECO:0007669"/>
    <property type="project" value="TreeGrafter"/>
</dbReference>
<evidence type="ECO:0000259" key="6">
    <source>
        <dbReference type="PROSITE" id="PS51330"/>
    </source>
</evidence>
<dbReference type="GO" id="GO:0046655">
    <property type="term" value="P:folic acid metabolic process"/>
    <property type="evidence" value="ECO:0007669"/>
    <property type="project" value="TreeGrafter"/>
</dbReference>
<dbReference type="PANTHER" id="PTHR48069:SF3">
    <property type="entry name" value="DIHYDROFOLATE REDUCTASE"/>
    <property type="match status" value="1"/>
</dbReference>
<dbReference type="EC" id="1.5.1.3" evidence="2"/>
<dbReference type="InterPro" id="IPR001796">
    <property type="entry name" value="DHFR_dom"/>
</dbReference>